<comment type="similarity">
    <text evidence="3">Belongs to the class-III pyridoxal-phosphate-dependent aminotransferase family.</text>
</comment>
<evidence type="ECO:0000313" key="5">
    <source>
        <dbReference type="Proteomes" id="UP000289856"/>
    </source>
</evidence>
<evidence type="ECO:0000313" key="4">
    <source>
        <dbReference type="EMBL" id="BBI31778.1"/>
    </source>
</evidence>
<dbReference type="GO" id="GO:0030170">
    <property type="term" value="F:pyridoxal phosphate binding"/>
    <property type="evidence" value="ECO:0007669"/>
    <property type="project" value="InterPro"/>
</dbReference>
<accession>A0A3T1D140</accession>
<dbReference type="Gene3D" id="3.90.1150.10">
    <property type="entry name" value="Aspartate Aminotransferase, domain 1"/>
    <property type="match status" value="1"/>
</dbReference>
<dbReference type="InterPro" id="IPR015422">
    <property type="entry name" value="PyrdxlP-dep_Trfase_small"/>
</dbReference>
<evidence type="ECO:0000256" key="2">
    <source>
        <dbReference type="ARBA" id="ARBA00022898"/>
    </source>
</evidence>
<dbReference type="PANTHER" id="PTHR43713">
    <property type="entry name" value="GLUTAMATE-1-SEMIALDEHYDE 2,1-AMINOMUTASE"/>
    <property type="match status" value="1"/>
</dbReference>
<evidence type="ECO:0000256" key="3">
    <source>
        <dbReference type="RuleBase" id="RU003560"/>
    </source>
</evidence>
<comment type="cofactor">
    <cofactor evidence="1">
        <name>pyridoxal 5'-phosphate</name>
        <dbReference type="ChEBI" id="CHEBI:597326"/>
    </cofactor>
</comment>
<dbReference type="InterPro" id="IPR015424">
    <property type="entry name" value="PyrdxlP-dep_Trfase"/>
</dbReference>
<dbReference type="InterPro" id="IPR005814">
    <property type="entry name" value="Aminotrans_3"/>
</dbReference>
<dbReference type="AlphaFoldDB" id="A0A3T1D140"/>
<dbReference type="SUPFAM" id="SSF53383">
    <property type="entry name" value="PLP-dependent transferases"/>
    <property type="match status" value="1"/>
</dbReference>
<dbReference type="Proteomes" id="UP000289856">
    <property type="component" value="Chromosome"/>
</dbReference>
<dbReference type="OrthoDB" id="9807885at2"/>
<proteinExistence type="inferred from homology"/>
<keyword evidence="5" id="KW-1185">Reference proteome</keyword>
<sequence>MSIRYAQSEQLLNRALNTIPLGSQTFSKSKTHYPLEVSPYFIERGHGSHVWDADGNEYIDFVNSLGAVTLGYVDPYVDAQVRSQMDNGVSFSLPHKLEMLVAEKLVELIPCAEMVRFGKNGSDATAGAIRLARAYTGREHVAVCGYHGWQDWYIGSTARHLGVPKAVRDLTHTFTYNRLDTLEKLFAEHPGQIAAVMLEPMSMTPPEVGFLEGVQRICRDNGTVLIFDETITGFRFHLGGAQSSFGVTPDLATFGKGMANGYPISAIVGKKEIMKLMEDIFFSFTFGGETLSLAAALATITKMEVEPVIQTLHGQGRKVMEGITQLIETYQLNQVLSVGGSPTWSFLVVQDLPQYSSWIIKTYYLQEMLARGILTVGSHNMSFSHSDIDITRLLVAYDEVLRGLQAALKEGDLEQRLHCKPLEPLFKIRG</sequence>
<dbReference type="InterPro" id="IPR015421">
    <property type="entry name" value="PyrdxlP-dep_Trfase_major"/>
</dbReference>
<dbReference type="Pfam" id="PF00202">
    <property type="entry name" value="Aminotran_3"/>
    <property type="match status" value="1"/>
</dbReference>
<dbReference type="EMBL" id="AP019400">
    <property type="protein sequence ID" value="BBI31778.1"/>
    <property type="molecule type" value="Genomic_DNA"/>
</dbReference>
<name>A0A3T1D140_9BACL</name>
<reference evidence="4 5" key="1">
    <citation type="submission" date="2019-01" db="EMBL/GenBank/DDBJ databases">
        <title>Complete genome sequence of Cohnella hallensis HS21 isolated from Korean fir (Abies koreana) rhizospheric soil.</title>
        <authorList>
            <person name="Jiang L."/>
            <person name="Kang S.W."/>
            <person name="Kim S."/>
            <person name="Jung J."/>
            <person name="Kim C.Y."/>
            <person name="Kim D.H."/>
            <person name="Kim S.W."/>
            <person name="Lee J."/>
        </authorList>
    </citation>
    <scope>NUCLEOTIDE SEQUENCE [LARGE SCALE GENOMIC DNA]</scope>
    <source>
        <strain evidence="4 5">HS21</strain>
    </source>
</reference>
<dbReference type="PANTHER" id="PTHR43713:SF3">
    <property type="entry name" value="GLUTAMATE-1-SEMIALDEHYDE 2,1-AMINOMUTASE 1, CHLOROPLASTIC-RELATED"/>
    <property type="match status" value="1"/>
</dbReference>
<evidence type="ECO:0000256" key="1">
    <source>
        <dbReference type="ARBA" id="ARBA00001933"/>
    </source>
</evidence>
<keyword evidence="2 3" id="KW-0663">Pyridoxal phosphate</keyword>
<dbReference type="KEGG" id="cohn:KCTCHS21_11770"/>
<gene>
    <name evidence="4" type="primary">hemL</name>
    <name evidence="4" type="ORF">KCTCHS21_11770</name>
</gene>
<organism evidence="4 5">
    <name type="scientific">Cohnella abietis</name>
    <dbReference type="NCBI Taxonomy" id="2507935"/>
    <lineage>
        <taxon>Bacteria</taxon>
        <taxon>Bacillati</taxon>
        <taxon>Bacillota</taxon>
        <taxon>Bacilli</taxon>
        <taxon>Bacillales</taxon>
        <taxon>Paenibacillaceae</taxon>
        <taxon>Cohnella</taxon>
    </lineage>
</organism>
<protein>
    <submittedName>
        <fullName evidence="4">Glutamate-1-semialdehyde 2,1-aminomutase</fullName>
    </submittedName>
</protein>
<dbReference type="GO" id="GO:0008483">
    <property type="term" value="F:transaminase activity"/>
    <property type="evidence" value="ECO:0007669"/>
    <property type="project" value="InterPro"/>
</dbReference>
<dbReference type="Gene3D" id="3.40.640.10">
    <property type="entry name" value="Type I PLP-dependent aspartate aminotransferase-like (Major domain)"/>
    <property type="match status" value="1"/>
</dbReference>
<dbReference type="RefSeq" id="WP_130605819.1">
    <property type="nucleotide sequence ID" value="NZ_AP019400.1"/>
</dbReference>